<sequence length="172" mass="19536">MFVCTKHFPDGEPTYRYPDQIPADASQTRCTPARPPPTKRLQTLANLNVSEENAELHLAVDESKQENAVSLQKEVTNRDLTQKLAQQILINEELRTCIRELTSNKCTVAAVRDSHVKITKNIILDLFGSVSIWTDREVLLQQMPVKFREDFSTTFVILDGTELKAKWKGLVP</sequence>
<evidence type="ECO:0000313" key="2">
    <source>
        <dbReference type="Proteomes" id="UP001634394"/>
    </source>
</evidence>
<dbReference type="AlphaFoldDB" id="A0ABD3WHY8"/>
<evidence type="ECO:0008006" key="3">
    <source>
        <dbReference type="Google" id="ProtNLM"/>
    </source>
</evidence>
<reference evidence="1 2" key="1">
    <citation type="submission" date="2024-11" db="EMBL/GenBank/DDBJ databases">
        <title>Chromosome-level genome assembly of the freshwater bivalve Anodonta woodiana.</title>
        <authorList>
            <person name="Chen X."/>
        </authorList>
    </citation>
    <scope>NUCLEOTIDE SEQUENCE [LARGE SCALE GENOMIC DNA]</scope>
    <source>
        <strain evidence="1">MN2024</strain>
        <tissue evidence="1">Gills</tissue>
    </source>
</reference>
<comment type="caution">
    <text evidence="1">The sequence shown here is derived from an EMBL/GenBank/DDBJ whole genome shotgun (WGS) entry which is preliminary data.</text>
</comment>
<keyword evidence="2" id="KW-1185">Reference proteome</keyword>
<evidence type="ECO:0000313" key="1">
    <source>
        <dbReference type="EMBL" id="KAL3872332.1"/>
    </source>
</evidence>
<organism evidence="1 2">
    <name type="scientific">Sinanodonta woodiana</name>
    <name type="common">Chinese pond mussel</name>
    <name type="synonym">Anodonta woodiana</name>
    <dbReference type="NCBI Taxonomy" id="1069815"/>
    <lineage>
        <taxon>Eukaryota</taxon>
        <taxon>Metazoa</taxon>
        <taxon>Spiralia</taxon>
        <taxon>Lophotrochozoa</taxon>
        <taxon>Mollusca</taxon>
        <taxon>Bivalvia</taxon>
        <taxon>Autobranchia</taxon>
        <taxon>Heteroconchia</taxon>
        <taxon>Palaeoheterodonta</taxon>
        <taxon>Unionida</taxon>
        <taxon>Unionoidea</taxon>
        <taxon>Unionidae</taxon>
        <taxon>Unioninae</taxon>
        <taxon>Sinanodonta</taxon>
    </lineage>
</organism>
<gene>
    <name evidence="1" type="ORF">ACJMK2_040263</name>
</gene>
<protein>
    <recommendedName>
        <fullName evidence="3">THAP-type domain-containing protein</fullName>
    </recommendedName>
</protein>
<accession>A0ABD3WHY8</accession>
<dbReference type="EMBL" id="JBJQND010000007">
    <property type="protein sequence ID" value="KAL3872332.1"/>
    <property type="molecule type" value="Genomic_DNA"/>
</dbReference>
<dbReference type="Proteomes" id="UP001634394">
    <property type="component" value="Unassembled WGS sequence"/>
</dbReference>
<proteinExistence type="predicted"/>
<name>A0ABD3WHY8_SINWO</name>